<proteinExistence type="predicted"/>
<evidence type="ECO:0000313" key="1">
    <source>
        <dbReference type="EMBL" id="KAF4508350.1"/>
    </source>
</evidence>
<dbReference type="EMBL" id="JAAVMX010000005">
    <property type="protein sequence ID" value="KAF4508350.1"/>
    <property type="molecule type" value="Genomic_DNA"/>
</dbReference>
<gene>
    <name evidence="1" type="ORF">G6O67_004743</name>
</gene>
<evidence type="ECO:0000313" key="2">
    <source>
        <dbReference type="Proteomes" id="UP000557566"/>
    </source>
</evidence>
<dbReference type="Proteomes" id="UP000557566">
    <property type="component" value="Unassembled WGS sequence"/>
</dbReference>
<comment type="caution">
    <text evidence="1">The sequence shown here is derived from an EMBL/GenBank/DDBJ whole genome shotgun (WGS) entry which is preliminary data.</text>
</comment>
<name>A0A8H4PQ21_9HYPO</name>
<organism evidence="1 2">
    <name type="scientific">Ophiocordyceps sinensis</name>
    <dbReference type="NCBI Taxonomy" id="72228"/>
    <lineage>
        <taxon>Eukaryota</taxon>
        <taxon>Fungi</taxon>
        <taxon>Dikarya</taxon>
        <taxon>Ascomycota</taxon>
        <taxon>Pezizomycotina</taxon>
        <taxon>Sordariomycetes</taxon>
        <taxon>Hypocreomycetidae</taxon>
        <taxon>Hypocreales</taxon>
        <taxon>Ophiocordycipitaceae</taxon>
        <taxon>Ophiocordyceps</taxon>
    </lineage>
</organism>
<protein>
    <submittedName>
        <fullName evidence="1">Uncharacterized protein</fullName>
    </submittedName>
</protein>
<keyword evidence="2" id="KW-1185">Reference proteome</keyword>
<reference evidence="1 2" key="1">
    <citation type="journal article" date="2020" name="Genome Biol. Evol.">
        <title>A new high-quality draft genome assembly of the Chinese cordyceps Ophiocordyceps sinensis.</title>
        <authorList>
            <person name="Shu R."/>
            <person name="Zhang J."/>
            <person name="Meng Q."/>
            <person name="Zhang H."/>
            <person name="Zhou G."/>
            <person name="Li M."/>
            <person name="Wu P."/>
            <person name="Zhao Y."/>
            <person name="Chen C."/>
            <person name="Qin Q."/>
        </authorList>
    </citation>
    <scope>NUCLEOTIDE SEQUENCE [LARGE SCALE GENOMIC DNA]</scope>
    <source>
        <strain evidence="1 2">IOZ07</strain>
    </source>
</reference>
<dbReference type="AlphaFoldDB" id="A0A8H4PQ21"/>
<accession>A0A8H4PQ21</accession>
<sequence length="264" mass="30278">MSFVAADVHEFLQEVERARGPGFPYHSFELGGPLGVPPGAYYAPQIMLSEPRTSVQPQRQQDMVSMASAATPMSAIFDTVDSYSTYSASTAPPQRGPEPLQRQRAPVPDFAAPWFPCEFRKLSGCEERFGRDEVEAWIQHMAGMHLQGNLPTFCICWFCDGVVFQAVSERPEDLEMAYRTRMRHIASHFCHGKTAADVRWDFHFLDHVHSHGLITESVFQWATRQGELRMPRDMTFTDPPAIRPVVEEQGERRRHMRRVRERRV</sequence>